<reference evidence="2" key="1">
    <citation type="submission" date="2021-03" db="EMBL/GenBank/DDBJ databases">
        <title>Revisited historic fungal species revealed as producer of novel bioactive compounds through whole genome sequencing and comparative genomics.</title>
        <authorList>
            <person name="Vignolle G.A."/>
            <person name="Hochenegger N."/>
            <person name="Mach R.L."/>
            <person name="Mach-Aigner A.R."/>
            <person name="Javad Rahimi M."/>
            <person name="Salim K.A."/>
            <person name="Chan C.M."/>
            <person name="Lim L.B.L."/>
            <person name="Cai F."/>
            <person name="Druzhinina I.S."/>
            <person name="U'Ren J.M."/>
            <person name="Derntl C."/>
        </authorList>
    </citation>
    <scope>NUCLEOTIDE SEQUENCE</scope>
    <source>
        <strain evidence="2">TUCIM 5799</strain>
    </source>
</reference>
<dbReference type="CDD" id="cd00377">
    <property type="entry name" value="ICL_PEPM"/>
    <property type="match status" value="1"/>
</dbReference>
<gene>
    <name evidence="2" type="ORF">JX265_000764</name>
</gene>
<name>A0A9Q0AVT9_9PEZI</name>
<dbReference type="PROSITE" id="PS00161">
    <property type="entry name" value="ISOCITRATE_LYASE"/>
    <property type="match status" value="1"/>
</dbReference>
<accession>A0A9Q0AVT9</accession>
<evidence type="ECO:0000313" key="3">
    <source>
        <dbReference type="Proteomes" id="UP000829685"/>
    </source>
</evidence>
<organism evidence="2 3">
    <name type="scientific">Neoarthrinium moseri</name>
    <dbReference type="NCBI Taxonomy" id="1658444"/>
    <lineage>
        <taxon>Eukaryota</taxon>
        <taxon>Fungi</taxon>
        <taxon>Dikarya</taxon>
        <taxon>Ascomycota</taxon>
        <taxon>Pezizomycotina</taxon>
        <taxon>Sordariomycetes</taxon>
        <taxon>Xylariomycetidae</taxon>
        <taxon>Amphisphaeriales</taxon>
        <taxon>Apiosporaceae</taxon>
        <taxon>Neoarthrinium</taxon>
    </lineage>
</organism>
<dbReference type="GO" id="GO:0046421">
    <property type="term" value="F:methylisocitrate lyase activity"/>
    <property type="evidence" value="ECO:0007669"/>
    <property type="project" value="UniProtKB-EC"/>
</dbReference>
<proteinExistence type="predicted"/>
<keyword evidence="3" id="KW-1185">Reference proteome</keyword>
<dbReference type="InterPro" id="IPR015813">
    <property type="entry name" value="Pyrv/PenolPyrv_kinase-like_dom"/>
</dbReference>
<dbReference type="EMBL" id="JAFIMR010000002">
    <property type="protein sequence ID" value="KAI1880524.1"/>
    <property type="molecule type" value="Genomic_DNA"/>
</dbReference>
<evidence type="ECO:0000313" key="2">
    <source>
        <dbReference type="EMBL" id="KAI1880524.1"/>
    </source>
</evidence>
<protein>
    <submittedName>
        <fullName evidence="2">Uncharacterized protein</fullName>
    </submittedName>
</protein>
<evidence type="ECO:0000256" key="1">
    <source>
        <dbReference type="ARBA" id="ARBA00001050"/>
    </source>
</evidence>
<dbReference type="PANTHER" id="PTHR42905">
    <property type="entry name" value="PHOSPHOENOLPYRUVATE CARBOXYLASE"/>
    <property type="match status" value="1"/>
</dbReference>
<comment type="catalytic activity">
    <reaction evidence="1">
        <text>(2S,3R)-3-hydroxybutane-1,2,3-tricarboxylate = pyruvate + succinate</text>
        <dbReference type="Rhea" id="RHEA:16809"/>
        <dbReference type="ChEBI" id="CHEBI:15361"/>
        <dbReference type="ChEBI" id="CHEBI:30031"/>
        <dbReference type="ChEBI" id="CHEBI:57429"/>
        <dbReference type="EC" id="4.1.3.30"/>
    </reaction>
</comment>
<sequence length="315" mass="34127">MEASKGFQRNHDELYMKPSTRLRKLISQGDVCVQAPGVYDGICARIAIEQGFQVMYQSGAMTTAARLGRADLAFASLNDFAQNAQMIANIDPRIPLIADADTGFGSPPNIARMVQMYDQCGVAGFHIEDQVANKRCGHLKGKEVVDMETWKSRIRACVLGREAIYGGSDIVIIARTDALAVEGFEAALNRLIAAKECGADMAFLEAIETEEQIKQAVKALAPMPLLINCVSLGKTPWFPPEKLGELGVKLAIYPGAAGKSVIHTIRRAYKLLMEKGEDDAAAMGLEPRGFFDVMGLQREMEIDRLAGGVAFGKGA</sequence>
<dbReference type="SUPFAM" id="SSF51621">
    <property type="entry name" value="Phosphoenolpyruvate/pyruvate domain"/>
    <property type="match status" value="1"/>
</dbReference>
<comment type="caution">
    <text evidence="2">The sequence shown here is derived from an EMBL/GenBank/DDBJ whole genome shotgun (WGS) entry which is preliminary data.</text>
</comment>
<dbReference type="InterPro" id="IPR040442">
    <property type="entry name" value="Pyrv_kinase-like_dom_sf"/>
</dbReference>
<dbReference type="Pfam" id="PF13714">
    <property type="entry name" value="PEP_mutase"/>
    <property type="match status" value="1"/>
</dbReference>
<dbReference type="InterPro" id="IPR039556">
    <property type="entry name" value="ICL/PEPM"/>
</dbReference>
<dbReference type="AlphaFoldDB" id="A0A9Q0AVT9"/>
<dbReference type="Proteomes" id="UP000829685">
    <property type="component" value="Unassembled WGS sequence"/>
</dbReference>
<dbReference type="Gene3D" id="3.20.20.60">
    <property type="entry name" value="Phosphoenolpyruvate-binding domains"/>
    <property type="match status" value="1"/>
</dbReference>
<dbReference type="PANTHER" id="PTHR42905:SF2">
    <property type="entry name" value="PHOSPHOENOLPYRUVATE CARBOXYLASE FAMILY PROTEIN"/>
    <property type="match status" value="1"/>
</dbReference>
<dbReference type="InterPro" id="IPR018523">
    <property type="entry name" value="Isocitrate_lyase_ph_CS"/>
</dbReference>